<comment type="caution">
    <text evidence="1">The sequence shown here is derived from an EMBL/GenBank/DDBJ whole genome shotgun (WGS) entry which is preliminary data.</text>
</comment>
<name>A0A5B2VNN6_9BACT</name>
<dbReference type="PROSITE" id="PS51257">
    <property type="entry name" value="PROKAR_LIPOPROTEIN"/>
    <property type="match status" value="1"/>
</dbReference>
<reference evidence="1 2" key="2">
    <citation type="submission" date="2019-09" db="EMBL/GenBank/DDBJ databases">
        <authorList>
            <person name="Jin C."/>
        </authorList>
    </citation>
    <scope>NUCLEOTIDE SEQUENCE [LARGE SCALE GENOMIC DNA]</scope>
    <source>
        <strain evidence="1 2">BN140078</strain>
    </source>
</reference>
<dbReference type="Pfam" id="PF12771">
    <property type="entry name" value="SusD-like_2"/>
    <property type="match status" value="1"/>
</dbReference>
<dbReference type="Gene3D" id="1.25.40.390">
    <property type="match status" value="1"/>
</dbReference>
<evidence type="ECO:0000313" key="2">
    <source>
        <dbReference type="Proteomes" id="UP000324611"/>
    </source>
</evidence>
<dbReference type="EMBL" id="VUOC01000003">
    <property type="protein sequence ID" value="KAA2241283.1"/>
    <property type="molecule type" value="Genomic_DNA"/>
</dbReference>
<dbReference type="InterPro" id="IPR011990">
    <property type="entry name" value="TPR-like_helical_dom_sf"/>
</dbReference>
<organism evidence="1 2">
    <name type="scientific">Chitinophaga agrisoli</name>
    <dbReference type="NCBI Taxonomy" id="2607653"/>
    <lineage>
        <taxon>Bacteria</taxon>
        <taxon>Pseudomonadati</taxon>
        <taxon>Bacteroidota</taxon>
        <taxon>Chitinophagia</taxon>
        <taxon>Chitinophagales</taxon>
        <taxon>Chitinophagaceae</taxon>
        <taxon>Chitinophaga</taxon>
    </lineage>
</organism>
<dbReference type="AlphaFoldDB" id="A0A5B2VNN6"/>
<protein>
    <submittedName>
        <fullName evidence="1">SusD/RagB family nutrient-binding outer membrane lipoprotein</fullName>
    </submittedName>
</protein>
<reference evidence="1 2" key="1">
    <citation type="submission" date="2019-09" db="EMBL/GenBank/DDBJ databases">
        <title>Chitinophaga ginsengihumi sp. nov., isolated from soil of ginseng rhizosphere.</title>
        <authorList>
            <person name="Lee J."/>
        </authorList>
    </citation>
    <scope>NUCLEOTIDE SEQUENCE [LARGE SCALE GENOMIC DNA]</scope>
    <source>
        <strain evidence="1 2">BN140078</strain>
    </source>
</reference>
<sequence length="503" mass="56284">MKGMKLYIVIIGILCLSAGCDKNFEKINTNPVLPSSLDPAYLLAQAELNASWNSGTITYQSAIVRHTMHPFLGVLAGGNVNQKNPAVERMLWDQYYPLVRNLVDIVDKTHDDTARFNLYQMARIWKAYVFQVLTDTYGDIPYAQAGNAFLESQYFPEYDKQQDIYNDLLREVDEAVNALDPSRATEKNELFYNGDIGKWKRFGNSLLLRIAMRLSRVDAAKARTYAAKAFQGGVMTSNADNCLMQHSATYTNAFGNQLNGSEKANYYLNDMLVNNLKSGNDPRLQVIAVIYGDATKDPAQTTQDKDPAHQIGMPTGYDNTTIPTAPGYPGSLYKYSQIDRLTLGNITAPCFHITYAQTSLLLAEAAQKGWITADAAMLYQQGVTAHMQQLAIYGGTAVIPDNTITAYWATHAYNPAAAVEQINTQYWIASLMNGIEAYANWRRTGYPVIPANTYATQDIPRGASIRRLRYPDTEISLNTQHYNDALSRQGADELNIRMWWDVQ</sequence>
<dbReference type="Proteomes" id="UP000324611">
    <property type="component" value="Unassembled WGS sequence"/>
</dbReference>
<proteinExistence type="predicted"/>
<gene>
    <name evidence="1" type="ORF">F0L74_15335</name>
</gene>
<dbReference type="InterPro" id="IPR041662">
    <property type="entry name" value="SusD-like_2"/>
</dbReference>
<dbReference type="SUPFAM" id="SSF48452">
    <property type="entry name" value="TPR-like"/>
    <property type="match status" value="1"/>
</dbReference>
<keyword evidence="1" id="KW-0449">Lipoprotein</keyword>
<accession>A0A5B2VNN6</accession>
<keyword evidence="2" id="KW-1185">Reference proteome</keyword>
<evidence type="ECO:0000313" key="1">
    <source>
        <dbReference type="EMBL" id="KAA2241283.1"/>
    </source>
</evidence>